<dbReference type="InterPro" id="IPR045760">
    <property type="entry name" value="DAP_DH_C"/>
</dbReference>
<dbReference type="STRING" id="464029.SAMN02982989_5312"/>
<dbReference type="InterPro" id="IPR036291">
    <property type="entry name" value="NAD(P)-bd_dom_sf"/>
</dbReference>
<sequence>MPKARPMPANVILYGVGALGTLVLDALRSGYPTIRVVGAVDHAPDKAGRPLAELYPGYAALEGIVVAGTLAECLAGIEAPVHLVYHMTESVPAAIETQLSEILEAGLDVISAAESMFHPWLRHGEFTQRLDRIARAKGLSVTGVGINPGFSFDSLPLMLARATCGVTRIDISRTIDVTGTGPGDIDHVGYALWPKEFEEKIASGRIVGHMGMPESIAQLAERLDMTIDTVEERWETATADFPVDSGTPELGMIEPGRVIGITQFGEGKKDGETKISMRLVMYYEPEDHGLEVADRIEIVGDHHIKASLVPAARSLFGAACTIVNATHDVIAAAPGFASVLDFSIGGAERGGFRYVLDPAKPPRPGHVALVKEAIEP</sequence>
<evidence type="ECO:0000313" key="3">
    <source>
        <dbReference type="Proteomes" id="UP000192903"/>
    </source>
</evidence>
<feature type="domain" description="2,4-diaminopentanoate dehydrogenase C-terminal" evidence="1">
    <location>
        <begin position="150"/>
        <end position="354"/>
    </location>
</feature>
<dbReference type="SUPFAM" id="SSF51735">
    <property type="entry name" value="NAD(P)-binding Rossmann-fold domains"/>
    <property type="match status" value="1"/>
</dbReference>
<organism evidence="2 3">
    <name type="scientific">Xaviernesmea oryzae</name>
    <dbReference type="NCBI Taxonomy" id="464029"/>
    <lineage>
        <taxon>Bacteria</taxon>
        <taxon>Pseudomonadati</taxon>
        <taxon>Pseudomonadota</taxon>
        <taxon>Alphaproteobacteria</taxon>
        <taxon>Hyphomicrobiales</taxon>
        <taxon>Rhizobiaceae</taxon>
        <taxon>Rhizobium/Agrobacterium group</taxon>
        <taxon>Xaviernesmea</taxon>
    </lineage>
</organism>
<name>A0A1X7DBG7_9HYPH</name>
<evidence type="ECO:0000313" key="2">
    <source>
        <dbReference type="EMBL" id="SMF12220.1"/>
    </source>
</evidence>
<dbReference type="Proteomes" id="UP000192903">
    <property type="component" value="Unassembled WGS sequence"/>
</dbReference>
<accession>A0A1X7DBG7</accession>
<dbReference type="AlphaFoldDB" id="A0A1X7DBG7"/>
<reference evidence="3" key="1">
    <citation type="submission" date="2017-04" db="EMBL/GenBank/DDBJ databases">
        <authorList>
            <person name="Varghese N."/>
            <person name="Submissions S."/>
        </authorList>
    </citation>
    <scope>NUCLEOTIDE SEQUENCE [LARGE SCALE GENOMIC DNA]</scope>
    <source>
        <strain evidence="3">B4P</strain>
    </source>
</reference>
<dbReference type="CDD" id="cd24146">
    <property type="entry name" value="nat-AmDH_N_like"/>
    <property type="match status" value="1"/>
</dbReference>
<protein>
    <submittedName>
        <fullName evidence="2">4-hydroxy-tetrahydrodipicolinate reductase</fullName>
    </submittedName>
</protein>
<evidence type="ECO:0000259" key="1">
    <source>
        <dbReference type="Pfam" id="PF19328"/>
    </source>
</evidence>
<keyword evidence="3" id="KW-1185">Reference proteome</keyword>
<dbReference type="RefSeq" id="WP_143531496.1">
    <property type="nucleotide sequence ID" value="NZ_FXAF01000002.1"/>
</dbReference>
<dbReference type="Pfam" id="PF19328">
    <property type="entry name" value="DAP_DH_C"/>
    <property type="match status" value="1"/>
</dbReference>
<dbReference type="OrthoDB" id="9767616at2"/>
<gene>
    <name evidence="2" type="ORF">SAMN02982989_5312</name>
</gene>
<proteinExistence type="predicted"/>
<dbReference type="EMBL" id="FXAF01000002">
    <property type="protein sequence ID" value="SMF12220.1"/>
    <property type="molecule type" value="Genomic_DNA"/>
</dbReference>